<evidence type="ECO:0000256" key="3">
    <source>
        <dbReference type="ARBA" id="ARBA00022490"/>
    </source>
</evidence>
<evidence type="ECO:0000313" key="10">
    <source>
        <dbReference type="EMBL" id="EAS47375.1"/>
    </source>
</evidence>
<dbReference type="AlphaFoldDB" id="Q1YTW2"/>
<evidence type="ECO:0000256" key="9">
    <source>
        <dbReference type="HAMAP-Rule" id="MF_00406"/>
    </source>
</evidence>
<dbReference type="Gene3D" id="3.10.129.10">
    <property type="entry name" value="Hotdog Thioesterase"/>
    <property type="match status" value="1"/>
</dbReference>
<evidence type="ECO:0000256" key="4">
    <source>
        <dbReference type="ARBA" id="ARBA00022516"/>
    </source>
</evidence>
<keyword evidence="3 9" id="KW-0963">Cytoplasm</keyword>
<reference evidence="10 11" key="1">
    <citation type="submission" date="2006-03" db="EMBL/GenBank/DDBJ databases">
        <authorList>
            <person name="Giovannoni S.J."/>
            <person name="Cho J.-C."/>
            <person name="Ferriera S."/>
            <person name="Johnson J."/>
            <person name="Kravitz S."/>
            <person name="Halpern A."/>
            <person name="Remington K."/>
            <person name="Beeson K."/>
            <person name="Tran B."/>
            <person name="Rogers Y.-H."/>
            <person name="Friedman R."/>
            <person name="Venter J.C."/>
        </authorList>
    </citation>
    <scope>NUCLEOTIDE SEQUENCE [LARGE SCALE GENOMIC DNA]</scope>
    <source>
        <strain evidence="10 11">HTCC2207</strain>
    </source>
</reference>
<evidence type="ECO:0000256" key="7">
    <source>
        <dbReference type="ARBA" id="ARBA00023239"/>
    </source>
</evidence>
<dbReference type="eggNOG" id="COG0764">
    <property type="taxonomic scope" value="Bacteria"/>
</dbReference>
<keyword evidence="4 9" id="KW-0444">Lipid biosynthesis</keyword>
<dbReference type="InterPro" id="IPR013114">
    <property type="entry name" value="FabA_FabZ"/>
</dbReference>
<dbReference type="EC" id="4.2.1.59" evidence="9"/>
<protein>
    <recommendedName>
        <fullName evidence="9">3-hydroxyacyl-[acyl-carrier-protein] dehydratase FabZ</fullName>
        <ecNumber evidence="9">4.2.1.59</ecNumber>
    </recommendedName>
    <alternativeName>
        <fullName evidence="9">(3R)-hydroxymyristoyl-[acyl-carrier-protein] dehydratase</fullName>
        <shortName evidence="9">(3R)-hydroxymyristoyl-ACP dehydrase</shortName>
    </alternativeName>
    <alternativeName>
        <fullName evidence="9">Beta-hydroxyacyl-ACP dehydratase</fullName>
    </alternativeName>
</protein>
<accession>Q1YTW2</accession>
<dbReference type="HOGENOM" id="CLU_078912_1_0_6"/>
<keyword evidence="7 9" id="KW-0456">Lyase</keyword>
<dbReference type="FunFam" id="3.10.129.10:FF:000001">
    <property type="entry name" value="3-hydroxyacyl-[acyl-carrier-protein] dehydratase FabZ"/>
    <property type="match status" value="1"/>
</dbReference>
<dbReference type="GO" id="GO:0006633">
    <property type="term" value="P:fatty acid biosynthetic process"/>
    <property type="evidence" value="ECO:0007669"/>
    <property type="project" value="UniProtKB-UniRule"/>
</dbReference>
<gene>
    <name evidence="9" type="primary">fabZ</name>
    <name evidence="10" type="ORF">GB2207_01187</name>
</gene>
<dbReference type="HAMAP" id="MF_00406">
    <property type="entry name" value="FabZ"/>
    <property type="match status" value="1"/>
</dbReference>
<evidence type="ECO:0000256" key="5">
    <source>
        <dbReference type="ARBA" id="ARBA00022556"/>
    </source>
</evidence>
<dbReference type="CDD" id="cd01288">
    <property type="entry name" value="FabZ"/>
    <property type="match status" value="1"/>
</dbReference>
<keyword evidence="11" id="KW-1185">Reference proteome</keyword>
<dbReference type="GO" id="GO:0005737">
    <property type="term" value="C:cytoplasm"/>
    <property type="evidence" value="ECO:0007669"/>
    <property type="project" value="UniProtKB-SubCell"/>
</dbReference>
<dbReference type="Pfam" id="PF07977">
    <property type="entry name" value="FabA"/>
    <property type="match status" value="1"/>
</dbReference>
<evidence type="ECO:0000256" key="8">
    <source>
        <dbReference type="ARBA" id="ARBA00025049"/>
    </source>
</evidence>
<comment type="catalytic activity">
    <reaction evidence="9">
        <text>a (3R)-hydroxyacyl-[ACP] = a (2E)-enoyl-[ACP] + H2O</text>
        <dbReference type="Rhea" id="RHEA:13097"/>
        <dbReference type="Rhea" id="RHEA-COMP:9925"/>
        <dbReference type="Rhea" id="RHEA-COMP:9945"/>
        <dbReference type="ChEBI" id="CHEBI:15377"/>
        <dbReference type="ChEBI" id="CHEBI:78784"/>
        <dbReference type="ChEBI" id="CHEBI:78827"/>
        <dbReference type="EC" id="4.2.1.59"/>
    </reaction>
</comment>
<dbReference type="GO" id="GO:0009245">
    <property type="term" value="P:lipid A biosynthetic process"/>
    <property type="evidence" value="ECO:0007669"/>
    <property type="project" value="UniProtKB-UniRule"/>
</dbReference>
<evidence type="ECO:0000313" key="11">
    <source>
        <dbReference type="Proteomes" id="UP000005555"/>
    </source>
</evidence>
<comment type="function">
    <text evidence="8 9">Involved in unsaturated fatty acids biosynthesis. Catalyzes the dehydration of short chain beta-hydroxyacyl-ACPs and long chain saturated and unsaturated beta-hydroxyacyl-ACPs.</text>
</comment>
<evidence type="ECO:0000256" key="1">
    <source>
        <dbReference type="ARBA" id="ARBA00004496"/>
    </source>
</evidence>
<dbReference type="GO" id="GO:0016020">
    <property type="term" value="C:membrane"/>
    <property type="evidence" value="ECO:0007669"/>
    <property type="project" value="GOC"/>
</dbReference>
<feature type="active site" evidence="9">
    <location>
        <position position="57"/>
    </location>
</feature>
<evidence type="ECO:0000256" key="6">
    <source>
        <dbReference type="ARBA" id="ARBA00023098"/>
    </source>
</evidence>
<keyword evidence="5 9" id="KW-0441">Lipid A biosynthesis</keyword>
<dbReference type="NCBIfam" id="NF000582">
    <property type="entry name" value="PRK00006.1"/>
    <property type="match status" value="1"/>
</dbReference>
<name>Q1YTW2_9GAMM</name>
<comment type="caution">
    <text evidence="10">The sequence shown here is derived from an EMBL/GenBank/DDBJ whole genome shotgun (WGS) entry which is preliminary data.</text>
</comment>
<dbReference type="InterPro" id="IPR029069">
    <property type="entry name" value="HotDog_dom_sf"/>
</dbReference>
<proteinExistence type="inferred from homology"/>
<dbReference type="NCBIfam" id="TIGR01750">
    <property type="entry name" value="fabZ"/>
    <property type="match status" value="1"/>
</dbReference>
<evidence type="ECO:0000256" key="2">
    <source>
        <dbReference type="ARBA" id="ARBA00009174"/>
    </source>
</evidence>
<organism evidence="10 11">
    <name type="scientific">gamma proteobacterium HTCC2207</name>
    <dbReference type="NCBI Taxonomy" id="314287"/>
    <lineage>
        <taxon>Bacteria</taxon>
        <taxon>Pseudomonadati</taxon>
        <taxon>Pseudomonadota</taxon>
        <taxon>Gammaproteobacteria</taxon>
        <taxon>Cellvibrionales</taxon>
        <taxon>Porticoccaceae</taxon>
        <taxon>SAR92 clade</taxon>
    </lineage>
</organism>
<dbReference type="OrthoDB" id="9772788at2"/>
<comment type="similarity">
    <text evidence="2 9">Belongs to the thioester dehydratase family. FabZ subfamily.</text>
</comment>
<dbReference type="STRING" id="314287.GB2207_01187"/>
<dbReference type="GO" id="GO:0019171">
    <property type="term" value="F:(3R)-hydroxyacyl-[acyl-carrier-protein] dehydratase activity"/>
    <property type="evidence" value="ECO:0007669"/>
    <property type="project" value="UniProtKB-EC"/>
</dbReference>
<dbReference type="EMBL" id="AAPI01000002">
    <property type="protein sequence ID" value="EAS47375.1"/>
    <property type="molecule type" value="Genomic_DNA"/>
</dbReference>
<dbReference type="PANTHER" id="PTHR30272:SF1">
    <property type="entry name" value="3-HYDROXYACYL-[ACYL-CARRIER-PROTEIN] DEHYDRATASE"/>
    <property type="match status" value="1"/>
</dbReference>
<comment type="subcellular location">
    <subcellularLocation>
        <location evidence="1 9">Cytoplasm</location>
    </subcellularLocation>
</comment>
<keyword evidence="6 9" id="KW-0443">Lipid metabolism</keyword>
<dbReference type="SUPFAM" id="SSF54637">
    <property type="entry name" value="Thioesterase/thiol ester dehydrase-isomerase"/>
    <property type="match status" value="1"/>
</dbReference>
<dbReference type="InterPro" id="IPR010084">
    <property type="entry name" value="FabZ"/>
</dbReference>
<dbReference type="Proteomes" id="UP000005555">
    <property type="component" value="Unassembled WGS sequence"/>
</dbReference>
<sequence>MTENNGTDGALTVTEIMNILPHRYPFLLVDRVLELVEGERILAMKNITGNEDVFNGHFPGAPIFPGVMIIEALAQASGILGFKTTNTTADDGKLYLFAGVDKARFKKPVTPGDQLMLESQVVAVKRNIWRFQTRATVNDKLVCEATLLCAYQDRDKVK</sequence>
<dbReference type="PANTHER" id="PTHR30272">
    <property type="entry name" value="3-HYDROXYACYL-[ACYL-CARRIER-PROTEIN] DEHYDRATASE"/>
    <property type="match status" value="1"/>
</dbReference>